<protein>
    <submittedName>
        <fullName evidence="2">HNH endonuclease</fullName>
    </submittedName>
</protein>
<evidence type="ECO:0000313" key="2">
    <source>
        <dbReference type="EMBL" id="GFO64210.1"/>
    </source>
</evidence>
<evidence type="ECO:0000313" key="5">
    <source>
        <dbReference type="Proteomes" id="UP000831485"/>
    </source>
</evidence>
<dbReference type="PANTHER" id="PTHR33877:SF1">
    <property type="entry name" value="TYPE IV METHYL-DIRECTED RESTRICTION ENZYME ECOKMCRA"/>
    <property type="match status" value="1"/>
</dbReference>
<dbReference type="AlphaFoldDB" id="A0A6V8MVU4"/>
<name>A0A6V8MVU4_9BACT</name>
<dbReference type="Proteomes" id="UP000568888">
    <property type="component" value="Unassembled WGS sequence"/>
</dbReference>
<gene>
    <name evidence="2" type="ORF">GMPD_21290</name>
    <name evidence="3" type="ORF">M1B72_12300</name>
</gene>
<keyword evidence="5" id="KW-1185">Reference proteome</keyword>
<evidence type="ECO:0000259" key="1">
    <source>
        <dbReference type="SMART" id="SM00507"/>
    </source>
</evidence>
<dbReference type="CDD" id="cd00085">
    <property type="entry name" value="HNHc"/>
    <property type="match status" value="1"/>
</dbReference>
<dbReference type="InterPro" id="IPR052892">
    <property type="entry name" value="NA-targeting_endonuclease"/>
</dbReference>
<feature type="domain" description="HNH nuclease" evidence="1">
    <location>
        <begin position="27"/>
        <end position="78"/>
    </location>
</feature>
<proteinExistence type="predicted"/>
<reference evidence="4" key="1">
    <citation type="submission" date="2020-06" db="EMBL/GenBank/DDBJ databases">
        <title>Draft genomic sequecing of Geomonas sp. Red736.</title>
        <authorList>
            <person name="Itoh H."/>
            <person name="Xu Z.X."/>
            <person name="Ushijima N."/>
            <person name="Masuda Y."/>
            <person name="Shiratori Y."/>
            <person name="Senoo K."/>
        </authorList>
    </citation>
    <scope>NUCLEOTIDE SEQUENCE [LARGE SCALE GENOMIC DNA]</scope>
    <source>
        <strain evidence="4">Red736</strain>
    </source>
</reference>
<dbReference type="Proteomes" id="UP000831485">
    <property type="component" value="Chromosome"/>
</dbReference>
<keyword evidence="2" id="KW-0378">Hydrolase</keyword>
<dbReference type="EMBL" id="CP096574">
    <property type="protein sequence ID" value="UPU34231.1"/>
    <property type="molecule type" value="Genomic_DNA"/>
</dbReference>
<keyword evidence="2" id="KW-0255">Endonuclease</keyword>
<reference evidence="2" key="2">
    <citation type="journal article" date="2021" name="Int. J. Syst. Evol. Microbiol.">
        <title>Geomonas silvestris sp. nov., Geomonas paludis sp. nov. and Geomonas limicola sp. nov., isolated from terrestrial environments, and emended description of the genus Geomonas.</title>
        <authorList>
            <person name="Itoh H."/>
            <person name="Xu Z."/>
            <person name="Masuda Y."/>
            <person name="Ushijima N."/>
            <person name="Hayakawa C."/>
            <person name="Shiratori Y."/>
            <person name="Senoo K."/>
        </authorList>
    </citation>
    <scope>NUCLEOTIDE SEQUENCE</scope>
    <source>
        <strain evidence="2">Red736</strain>
    </source>
</reference>
<dbReference type="Pfam" id="PF14279">
    <property type="entry name" value="HNH_5"/>
    <property type="match status" value="1"/>
</dbReference>
<dbReference type="SMART" id="SM00507">
    <property type="entry name" value="HNHc"/>
    <property type="match status" value="1"/>
</dbReference>
<accession>A0A6V8MVU4</accession>
<dbReference type="InterPro" id="IPR029471">
    <property type="entry name" value="HNH_5"/>
</dbReference>
<reference evidence="3" key="3">
    <citation type="submission" date="2022-04" db="EMBL/GenBank/DDBJ databases">
        <authorList>
            <person name="Liu G."/>
        </authorList>
    </citation>
    <scope>NUCLEOTIDE SEQUENCE</scope>
    <source>
        <strain evidence="3">RG22</strain>
    </source>
</reference>
<dbReference type="EMBL" id="BLXY01000003">
    <property type="protein sequence ID" value="GFO64210.1"/>
    <property type="molecule type" value="Genomic_DNA"/>
</dbReference>
<dbReference type="RefSeq" id="WP_183347073.1">
    <property type="nucleotide sequence ID" value="NZ_BLXY01000003.1"/>
</dbReference>
<evidence type="ECO:0000313" key="3">
    <source>
        <dbReference type="EMBL" id="UPU34231.1"/>
    </source>
</evidence>
<dbReference type="GO" id="GO:0004519">
    <property type="term" value="F:endonuclease activity"/>
    <property type="evidence" value="ECO:0007669"/>
    <property type="project" value="UniProtKB-KW"/>
</dbReference>
<dbReference type="InterPro" id="IPR003615">
    <property type="entry name" value="HNH_nuc"/>
</dbReference>
<sequence>MDYFIIEVSEEEVRREREKARELRRSQWWKNRVAKGVCHWCQGKFPPAELSMDHIVPVIRGGKSAKGNVVPCCKECNNKKKHMLPIEWQEYLEGMGRDGGAGTD</sequence>
<dbReference type="PANTHER" id="PTHR33877">
    <property type="entry name" value="SLL1193 PROTEIN"/>
    <property type="match status" value="1"/>
</dbReference>
<keyword evidence="2" id="KW-0540">Nuclease</keyword>
<dbReference type="Gene3D" id="1.10.30.50">
    <property type="match status" value="1"/>
</dbReference>
<organism evidence="2 4">
    <name type="scientific">Geomonas paludis</name>
    <dbReference type="NCBI Taxonomy" id="2740185"/>
    <lineage>
        <taxon>Bacteria</taxon>
        <taxon>Pseudomonadati</taxon>
        <taxon>Thermodesulfobacteriota</taxon>
        <taxon>Desulfuromonadia</taxon>
        <taxon>Geobacterales</taxon>
        <taxon>Geobacteraceae</taxon>
        <taxon>Geomonas</taxon>
    </lineage>
</organism>
<evidence type="ECO:0000313" key="4">
    <source>
        <dbReference type="Proteomes" id="UP000568888"/>
    </source>
</evidence>